<dbReference type="GO" id="GO:0036088">
    <property type="term" value="P:D-serine catabolic process"/>
    <property type="evidence" value="ECO:0007669"/>
    <property type="project" value="TreeGrafter"/>
</dbReference>
<dbReference type="PANTHER" id="PTHR28004">
    <property type="entry name" value="ZGC:162816-RELATED"/>
    <property type="match status" value="1"/>
</dbReference>
<protein>
    <recommendedName>
        <fullName evidence="1">Alanine racemase N-terminal domain-containing protein</fullName>
    </recommendedName>
</protein>
<sequence>MWEKDSAAHYAEIDSAVRDAGLDAPVLALDLSALEHNVADLLARAGGVPIRLASKSLRVRRIIDDVVARDGFAGVLAFDVAEARWLATESGISDVLLGYPTVRRAALADLLADPLALTRVTLLVDDIAQLDIVDSVVSPNLRPTVRVAIDLDASLRLFGGRVHLGVRRSPVHDSTAALTLARAIVARPGFALVGVMSYEAQVAGVADDVDGRFLMNRTTRAMQRISMLELRRRRGAIVTSLREIADIEIVNAGGTGSLEETSRDDSVTDIAAGSGLFGGHLFDGYRRFQPAPALTFGLDVTRRPAPGIVTCAGGGWIASGPPAADRLPRPVWPEGLSYITTEAAGEVQTPLTGAAASNLVPGDRVWFRHTKSGEVCERARTVALIGRDANGHARVDDLVPTYRGEGRCYL</sequence>
<dbReference type="Gene3D" id="3.20.20.10">
    <property type="entry name" value="Alanine racemase"/>
    <property type="match status" value="1"/>
</dbReference>
<organism evidence="2 3">
    <name type="scientific">Gordonia otitidis (strain DSM 44809 / CCUG 52243 / JCM 12355 / NBRC 100426 / IFM 10032)</name>
    <dbReference type="NCBI Taxonomy" id="1108044"/>
    <lineage>
        <taxon>Bacteria</taxon>
        <taxon>Bacillati</taxon>
        <taxon>Actinomycetota</taxon>
        <taxon>Actinomycetes</taxon>
        <taxon>Mycobacteriales</taxon>
        <taxon>Gordoniaceae</taxon>
        <taxon>Gordonia</taxon>
    </lineage>
</organism>
<dbReference type="RefSeq" id="WP_007239227.1">
    <property type="nucleotide sequence ID" value="NZ_BAFB01000132.1"/>
</dbReference>
<feature type="domain" description="Alanine racemase N-terminal" evidence="1">
    <location>
        <begin position="30"/>
        <end position="223"/>
    </location>
</feature>
<reference evidence="2" key="1">
    <citation type="submission" date="2012-02" db="EMBL/GenBank/DDBJ databases">
        <title>Whole genome shotgun sequence of Gordonia otitidis NBRC 100426.</title>
        <authorList>
            <person name="Yoshida I."/>
            <person name="Hosoyama A."/>
            <person name="Tsuchikane K."/>
            <person name="Katsumata H."/>
            <person name="Yamazaki S."/>
            <person name="Fujita N."/>
        </authorList>
    </citation>
    <scope>NUCLEOTIDE SEQUENCE [LARGE SCALE GENOMIC DNA]</scope>
    <source>
        <strain evidence="2">NBRC 100426</strain>
    </source>
</reference>
<dbReference type="PANTHER" id="PTHR28004:SF2">
    <property type="entry name" value="D-SERINE DEHYDRATASE"/>
    <property type="match status" value="1"/>
</dbReference>
<dbReference type="STRING" id="1108044.GOOTI_132_00020"/>
<dbReference type="InterPro" id="IPR001608">
    <property type="entry name" value="Ala_racemase_N"/>
</dbReference>
<dbReference type="GO" id="GO:0008721">
    <property type="term" value="F:D-serine ammonia-lyase activity"/>
    <property type="evidence" value="ECO:0007669"/>
    <property type="project" value="TreeGrafter"/>
</dbReference>
<evidence type="ECO:0000259" key="1">
    <source>
        <dbReference type="Pfam" id="PF01168"/>
    </source>
</evidence>
<proteinExistence type="predicted"/>
<dbReference type="InterPro" id="IPR051466">
    <property type="entry name" value="D-amino_acid_metab_enzyme"/>
</dbReference>
<dbReference type="OrthoDB" id="2445260at2"/>
<dbReference type="Proteomes" id="UP000005038">
    <property type="component" value="Unassembled WGS sequence"/>
</dbReference>
<comment type="caution">
    <text evidence="2">The sequence shown here is derived from an EMBL/GenBank/DDBJ whole genome shotgun (WGS) entry which is preliminary data.</text>
</comment>
<evidence type="ECO:0000313" key="3">
    <source>
        <dbReference type="Proteomes" id="UP000005038"/>
    </source>
</evidence>
<dbReference type="InterPro" id="IPR029066">
    <property type="entry name" value="PLP-binding_barrel"/>
</dbReference>
<dbReference type="AlphaFoldDB" id="H5TNE3"/>
<name>H5TNE3_GORO1</name>
<gene>
    <name evidence="2" type="ORF">GOOTI_132_00020</name>
</gene>
<accession>H5TNE3</accession>
<keyword evidence="3" id="KW-1185">Reference proteome</keyword>
<dbReference type="Pfam" id="PF01168">
    <property type="entry name" value="Ala_racemase_N"/>
    <property type="match status" value="1"/>
</dbReference>
<dbReference type="SUPFAM" id="SSF51419">
    <property type="entry name" value="PLP-binding barrel"/>
    <property type="match status" value="1"/>
</dbReference>
<evidence type="ECO:0000313" key="2">
    <source>
        <dbReference type="EMBL" id="GAB35001.1"/>
    </source>
</evidence>
<dbReference type="EMBL" id="BAFB01000132">
    <property type="protein sequence ID" value="GAB35001.1"/>
    <property type="molecule type" value="Genomic_DNA"/>
</dbReference>